<evidence type="ECO:0008006" key="5">
    <source>
        <dbReference type="Google" id="ProtNLM"/>
    </source>
</evidence>
<dbReference type="GO" id="GO:0006355">
    <property type="term" value="P:regulation of DNA-templated transcription"/>
    <property type="evidence" value="ECO:0007669"/>
    <property type="project" value="InterPro"/>
</dbReference>
<dbReference type="AlphaFoldDB" id="A0A0W7VW91"/>
<dbReference type="PANTHER" id="PTHR31669">
    <property type="entry name" value="PROTEIN FAR1-RELATED SEQUENCE 10-RELATED"/>
    <property type="match status" value="1"/>
</dbReference>
<dbReference type="Proteomes" id="UP000054821">
    <property type="component" value="Unassembled WGS sequence"/>
</dbReference>
<dbReference type="Proteomes" id="UP000236546">
    <property type="component" value="Unassembled WGS sequence"/>
</dbReference>
<dbReference type="OrthoDB" id="4815524at2759"/>
<evidence type="ECO:0000313" key="1">
    <source>
        <dbReference type="EMBL" id="PNP46183.1"/>
    </source>
</evidence>
<name>A0A0W7VW91_9HYPO</name>
<reference evidence="1 4" key="2">
    <citation type="submission" date="2017-02" db="EMBL/GenBank/DDBJ databases">
        <title>Genomes of Trichoderma spp. with biocontrol activity.</title>
        <authorList>
            <person name="Gardiner D."/>
            <person name="Kazan K."/>
            <person name="Vos C."/>
            <person name="Harvey P."/>
        </authorList>
    </citation>
    <scope>NUCLEOTIDE SEQUENCE [LARGE SCALE GENOMIC DNA]</scope>
    <source>
        <strain evidence="1 4">A5MH</strain>
    </source>
</reference>
<gene>
    <name evidence="2" type="ORF">TGAM01_v200229</name>
    <name evidence="1" type="ORF">TGAMA5MH_02218</name>
</gene>
<evidence type="ECO:0000313" key="2">
    <source>
        <dbReference type="EMBL" id="PON30809.1"/>
    </source>
</evidence>
<evidence type="ECO:0000313" key="4">
    <source>
        <dbReference type="Proteomes" id="UP000236546"/>
    </source>
</evidence>
<dbReference type="EMBL" id="JPDN02000001">
    <property type="protein sequence ID" value="PON30809.1"/>
    <property type="molecule type" value="Genomic_DNA"/>
</dbReference>
<dbReference type="EMBL" id="MTYH01000016">
    <property type="protein sequence ID" value="PNP46183.1"/>
    <property type="molecule type" value="Genomic_DNA"/>
</dbReference>
<dbReference type="GeneID" id="29983368"/>
<comment type="caution">
    <text evidence="1">The sequence shown here is derived from an EMBL/GenBank/DDBJ whole genome shotgun (WGS) entry which is preliminary data.</text>
</comment>
<reference evidence="2 3" key="1">
    <citation type="journal article" date="2016" name="Genome Announc.">
        <title>Draft Whole-Genome Sequence of Trichoderma gamsii T6085, a Promising Biocontrol Agent of Fusarium Head Blight on Wheat.</title>
        <authorList>
            <person name="Baroncelli R."/>
            <person name="Zapparata A."/>
            <person name="Piaggeschi G."/>
            <person name="Sarrocco S."/>
            <person name="Vannacci G."/>
        </authorList>
    </citation>
    <scope>NUCLEOTIDE SEQUENCE [LARGE SCALE GENOMIC DNA]</scope>
    <source>
        <strain evidence="2 3">T6085</strain>
    </source>
</reference>
<accession>A0A0W7VW91</accession>
<organism evidence="1 4">
    <name type="scientific">Trichoderma gamsii</name>
    <dbReference type="NCBI Taxonomy" id="398673"/>
    <lineage>
        <taxon>Eukaryota</taxon>
        <taxon>Fungi</taxon>
        <taxon>Dikarya</taxon>
        <taxon>Ascomycota</taxon>
        <taxon>Pezizomycotina</taxon>
        <taxon>Sordariomycetes</taxon>
        <taxon>Hypocreomycetidae</taxon>
        <taxon>Hypocreales</taxon>
        <taxon>Hypocreaceae</taxon>
        <taxon>Trichoderma</taxon>
    </lineage>
</organism>
<dbReference type="InterPro" id="IPR031052">
    <property type="entry name" value="FHY3/FAR1"/>
</dbReference>
<keyword evidence="3" id="KW-1185">Reference proteome</keyword>
<reference evidence="2" key="3">
    <citation type="submission" date="2017-08" db="EMBL/GenBank/DDBJ databases">
        <title>Trichoderma gamsii strain T6085, whole genome shotgun sequencing project.</title>
        <authorList>
            <person name="Baroncelli R."/>
        </authorList>
    </citation>
    <scope>NUCLEOTIDE SEQUENCE</scope>
    <source>
        <strain evidence="2">T6085</strain>
    </source>
</reference>
<dbReference type="PANTHER" id="PTHR31669:SF251">
    <property type="entry name" value="PROTEIN FAR1-RELATED SEQUENCE"/>
    <property type="match status" value="1"/>
</dbReference>
<evidence type="ECO:0000313" key="3">
    <source>
        <dbReference type="Proteomes" id="UP000054821"/>
    </source>
</evidence>
<proteinExistence type="predicted"/>
<dbReference type="RefSeq" id="XP_018663691.1">
    <property type="nucleotide sequence ID" value="XM_018803285.1"/>
</dbReference>
<sequence length="190" mass="21618">MPLQPPPTDKLFKSADEAFQALQDHAREEGYAIVKKRPSSYENNLPRRYDIACTCGNGEYKSQAAGLRKSKTKRTGCPFKMKIVKRKDTGDQWVPGILCPDHNHAPNLAVNFPIHRRAALTEEQRHNIEVLLEKTKLSARAIIELMKKQYPEILLTEKDVWNIRQKKKKWMGAADLNSEVAEALKQAGVL</sequence>
<protein>
    <recommendedName>
        <fullName evidence="5">FAR1 domain-containing protein</fullName>
    </recommendedName>
</protein>